<feature type="non-terminal residue" evidence="2">
    <location>
        <position position="76"/>
    </location>
</feature>
<reference evidence="2" key="1">
    <citation type="journal article" date="2019" name="Sci. Rep.">
        <title>Draft genome of Tanacetum cinerariifolium, the natural source of mosquito coil.</title>
        <authorList>
            <person name="Yamashiro T."/>
            <person name="Shiraishi A."/>
            <person name="Satake H."/>
            <person name="Nakayama K."/>
        </authorList>
    </citation>
    <scope>NUCLEOTIDE SEQUENCE</scope>
</reference>
<name>A0A699KFV7_TANCI</name>
<proteinExistence type="predicted"/>
<feature type="region of interest" description="Disordered" evidence="1">
    <location>
        <begin position="1"/>
        <end position="20"/>
    </location>
</feature>
<dbReference type="EMBL" id="BKCJ010515719">
    <property type="protein sequence ID" value="GFA92707.1"/>
    <property type="molecule type" value="Genomic_DNA"/>
</dbReference>
<gene>
    <name evidence="2" type="ORF">Tci_664679</name>
</gene>
<dbReference type="AlphaFoldDB" id="A0A699KFV7"/>
<evidence type="ECO:0000313" key="2">
    <source>
        <dbReference type="EMBL" id="GFA92707.1"/>
    </source>
</evidence>
<feature type="compositionally biased region" description="Basic and acidic residues" evidence="1">
    <location>
        <begin position="53"/>
        <end position="76"/>
    </location>
</feature>
<evidence type="ECO:0000256" key="1">
    <source>
        <dbReference type="SAM" id="MobiDB-lite"/>
    </source>
</evidence>
<feature type="region of interest" description="Disordered" evidence="1">
    <location>
        <begin position="36"/>
        <end position="76"/>
    </location>
</feature>
<organism evidence="2">
    <name type="scientific">Tanacetum cinerariifolium</name>
    <name type="common">Dalmatian daisy</name>
    <name type="synonym">Chrysanthemum cinerariifolium</name>
    <dbReference type="NCBI Taxonomy" id="118510"/>
    <lineage>
        <taxon>Eukaryota</taxon>
        <taxon>Viridiplantae</taxon>
        <taxon>Streptophyta</taxon>
        <taxon>Embryophyta</taxon>
        <taxon>Tracheophyta</taxon>
        <taxon>Spermatophyta</taxon>
        <taxon>Magnoliopsida</taxon>
        <taxon>eudicotyledons</taxon>
        <taxon>Gunneridae</taxon>
        <taxon>Pentapetalae</taxon>
        <taxon>asterids</taxon>
        <taxon>campanulids</taxon>
        <taxon>Asterales</taxon>
        <taxon>Asteraceae</taxon>
        <taxon>Asteroideae</taxon>
        <taxon>Anthemideae</taxon>
        <taxon>Anthemidinae</taxon>
        <taxon>Tanacetum</taxon>
    </lineage>
</organism>
<sequence length="76" mass="8794">MENVNPSSPPRSPTSPISRTVRKLDKLLEYVVKKFPPPASEPSYLEGEPEFELFVRDEESEESKEKVKEEEEKDDL</sequence>
<protein>
    <submittedName>
        <fullName evidence="2">Uncharacterized protein</fullName>
    </submittedName>
</protein>
<comment type="caution">
    <text evidence="2">The sequence shown here is derived from an EMBL/GenBank/DDBJ whole genome shotgun (WGS) entry which is preliminary data.</text>
</comment>
<accession>A0A699KFV7</accession>